<sequence length="293" mass="31963">MKKSLLLSSLALTMTLSTASIACDQHGNSGFLPENNLSIGVNDKMAGDMTEERFLSIIGRVEAVYSPIISEMGATLKMNNLWTNNTVNASAQQYGTTWQVNMYGGLARHKLTTDDGFMMVVCHELGHHIGGAPRYDRNTDWASNEGQADYFAGLKCMRRVLQNDDNIAIVAGMTIDAEATKQCQAVYKSESEVALCQRIAMAGKSLGSLLGSLGGNANVNFNTPDKKVVRQTNDAHPQAQCRLDTYFQGMLCDKSIDENVSKDDAIPGTCIKKDGYARGVRPLCWYKPGSNEI</sequence>
<dbReference type="SUPFAM" id="SSF55486">
    <property type="entry name" value="Metalloproteases ('zincins'), catalytic domain"/>
    <property type="match status" value="1"/>
</dbReference>
<proteinExistence type="predicted"/>
<dbReference type="AlphaFoldDB" id="A0A2K9NT41"/>
<dbReference type="Proteomes" id="UP000235584">
    <property type="component" value="Chromosome"/>
</dbReference>
<dbReference type="PROSITE" id="PS51257">
    <property type="entry name" value="PROKAR_LIPOPROTEIN"/>
    <property type="match status" value="1"/>
</dbReference>
<gene>
    <name evidence="1" type="ORF">C0V70_11385</name>
</gene>
<dbReference type="EMBL" id="CP025704">
    <property type="protein sequence ID" value="AUN98693.1"/>
    <property type="molecule type" value="Genomic_DNA"/>
</dbReference>
<name>A0A2K9NT41_BACTC</name>
<dbReference type="RefSeq" id="WP_102243984.1">
    <property type="nucleotide sequence ID" value="NZ_CP025704.1"/>
</dbReference>
<organism evidence="1 2">
    <name type="scientific">Bacteriovorax stolpii</name>
    <name type="common">Bdellovibrio stolpii</name>
    <dbReference type="NCBI Taxonomy" id="960"/>
    <lineage>
        <taxon>Bacteria</taxon>
        <taxon>Pseudomonadati</taxon>
        <taxon>Bdellovibrionota</taxon>
        <taxon>Bacteriovoracia</taxon>
        <taxon>Bacteriovoracales</taxon>
        <taxon>Bacteriovoracaceae</taxon>
        <taxon>Bacteriovorax</taxon>
    </lineage>
</organism>
<protein>
    <submittedName>
        <fullName evidence="1">Uncharacterized protein</fullName>
    </submittedName>
</protein>
<dbReference type="OrthoDB" id="5289859at2"/>
<accession>A0A2K9NT41</accession>
<keyword evidence="2" id="KW-1185">Reference proteome</keyword>
<evidence type="ECO:0000313" key="2">
    <source>
        <dbReference type="Proteomes" id="UP000235584"/>
    </source>
</evidence>
<reference evidence="1 2" key="1">
    <citation type="submission" date="2018-01" db="EMBL/GenBank/DDBJ databases">
        <title>Complete genome sequence of Bacteriovorax stolpii DSM12778.</title>
        <authorList>
            <person name="Tang B."/>
            <person name="Chang J."/>
        </authorList>
    </citation>
    <scope>NUCLEOTIDE SEQUENCE [LARGE SCALE GENOMIC DNA]</scope>
    <source>
        <strain evidence="1 2">DSM 12778</strain>
    </source>
</reference>
<dbReference type="KEGG" id="bsto:C0V70_11385"/>
<evidence type="ECO:0000313" key="1">
    <source>
        <dbReference type="EMBL" id="AUN98693.1"/>
    </source>
</evidence>